<keyword evidence="1" id="KW-1133">Transmembrane helix</keyword>
<dbReference type="EMBL" id="BARW01021155">
    <property type="protein sequence ID" value="GAI99981.1"/>
    <property type="molecule type" value="Genomic_DNA"/>
</dbReference>
<organism evidence="3">
    <name type="scientific">marine sediment metagenome</name>
    <dbReference type="NCBI Taxonomy" id="412755"/>
    <lineage>
        <taxon>unclassified sequences</taxon>
        <taxon>metagenomes</taxon>
        <taxon>ecological metagenomes</taxon>
    </lineage>
</organism>
<dbReference type="Gene3D" id="1.20.1250.20">
    <property type="entry name" value="MFS general substrate transporter like domains"/>
    <property type="match status" value="1"/>
</dbReference>
<name>X1U8S3_9ZZZZ</name>
<keyword evidence="1" id="KW-0472">Membrane</keyword>
<dbReference type="InterPro" id="IPR020846">
    <property type="entry name" value="MFS_dom"/>
</dbReference>
<feature type="non-terminal residue" evidence="3">
    <location>
        <position position="90"/>
    </location>
</feature>
<protein>
    <recommendedName>
        <fullName evidence="2">Major facilitator superfamily (MFS) profile domain-containing protein</fullName>
    </recommendedName>
</protein>
<dbReference type="SUPFAM" id="SSF103473">
    <property type="entry name" value="MFS general substrate transporter"/>
    <property type="match status" value="1"/>
</dbReference>
<gene>
    <name evidence="3" type="ORF">S12H4_35595</name>
</gene>
<keyword evidence="1" id="KW-0812">Transmembrane</keyword>
<dbReference type="Pfam" id="PF07690">
    <property type="entry name" value="MFS_1"/>
    <property type="match status" value="1"/>
</dbReference>
<dbReference type="AlphaFoldDB" id="X1U8S3"/>
<dbReference type="PROSITE" id="PS50850">
    <property type="entry name" value="MFS"/>
    <property type="match status" value="1"/>
</dbReference>
<feature type="transmembrane region" description="Helical" evidence="1">
    <location>
        <begin position="20"/>
        <end position="41"/>
    </location>
</feature>
<feature type="domain" description="Major facilitator superfamily (MFS) profile" evidence="2">
    <location>
        <begin position="1"/>
        <end position="90"/>
    </location>
</feature>
<evidence type="ECO:0000256" key="1">
    <source>
        <dbReference type="SAM" id="Phobius"/>
    </source>
</evidence>
<evidence type="ECO:0000313" key="3">
    <source>
        <dbReference type="EMBL" id="GAI99981.1"/>
    </source>
</evidence>
<comment type="caution">
    <text evidence="3">The sequence shown here is derived from an EMBL/GenBank/DDBJ whole genome shotgun (WGS) entry which is preliminary data.</text>
</comment>
<reference evidence="3" key="1">
    <citation type="journal article" date="2014" name="Front. Microbiol.">
        <title>High frequency of phylogenetically diverse reductive dehalogenase-homologous genes in deep subseafloor sedimentary metagenomes.</title>
        <authorList>
            <person name="Kawai M."/>
            <person name="Futagami T."/>
            <person name="Toyoda A."/>
            <person name="Takaki Y."/>
            <person name="Nishi S."/>
            <person name="Hori S."/>
            <person name="Arai W."/>
            <person name="Tsubouchi T."/>
            <person name="Morono Y."/>
            <person name="Uchiyama I."/>
            <person name="Ito T."/>
            <person name="Fujiyama A."/>
            <person name="Inagaki F."/>
            <person name="Takami H."/>
        </authorList>
    </citation>
    <scope>NUCLEOTIDE SEQUENCE</scope>
    <source>
        <strain evidence="3">Expedition CK06-06</strain>
    </source>
</reference>
<dbReference type="InterPro" id="IPR036259">
    <property type="entry name" value="MFS_trans_sf"/>
</dbReference>
<accession>X1U8S3</accession>
<dbReference type="GO" id="GO:0022857">
    <property type="term" value="F:transmembrane transporter activity"/>
    <property type="evidence" value="ECO:0007669"/>
    <property type="project" value="InterPro"/>
</dbReference>
<evidence type="ECO:0000259" key="2">
    <source>
        <dbReference type="PROSITE" id="PS50850"/>
    </source>
</evidence>
<dbReference type="InterPro" id="IPR011701">
    <property type="entry name" value="MFS"/>
</dbReference>
<proteinExistence type="predicted"/>
<feature type="transmembrane region" description="Helical" evidence="1">
    <location>
        <begin position="48"/>
        <end position="69"/>
    </location>
</feature>
<sequence>MAMTLIAEYFPLEGRARAVSWIIAGGSLAYVVGSQAIVFLARMGGWRAAYLGFVTPVILMSFVLAWIGLPKASGGTREGYGSFMEGFKAG</sequence>